<keyword evidence="1" id="KW-0472">Membrane</keyword>
<dbReference type="Gene3D" id="1.10.4030.10">
    <property type="entry name" value="Porin chaperone SurA, peptide-binding domain"/>
    <property type="match status" value="1"/>
</dbReference>
<protein>
    <submittedName>
        <fullName evidence="2">Uncharacterized protein</fullName>
    </submittedName>
</protein>
<evidence type="ECO:0000256" key="1">
    <source>
        <dbReference type="SAM" id="Phobius"/>
    </source>
</evidence>
<gene>
    <name evidence="2" type="ORF">AAIA72_15080</name>
</gene>
<reference evidence="2" key="1">
    <citation type="submission" date="2024-05" db="EMBL/GenBank/DDBJ databases">
        <title>Genome sequencing of novel strain.</title>
        <authorList>
            <person name="Ganbat D."/>
            <person name="Ganbat S."/>
            <person name="Lee S.-J."/>
        </authorList>
    </citation>
    <scope>NUCLEOTIDE SEQUENCE</scope>
    <source>
        <strain evidence="2">SMD15-11</strain>
    </source>
</reference>
<organism evidence="2">
    <name type="scientific">Thermohahella caldifontis</name>
    <dbReference type="NCBI Taxonomy" id="3142973"/>
    <lineage>
        <taxon>Bacteria</taxon>
        <taxon>Pseudomonadati</taxon>
        <taxon>Pseudomonadota</taxon>
        <taxon>Gammaproteobacteria</taxon>
        <taxon>Oceanospirillales</taxon>
        <taxon>Hahellaceae</taxon>
        <taxon>Thermohahella</taxon>
    </lineage>
</organism>
<keyword evidence="1" id="KW-1133">Transmembrane helix</keyword>
<dbReference type="EMBL" id="CP154858">
    <property type="protein sequence ID" value="XDT72102.1"/>
    <property type="molecule type" value="Genomic_DNA"/>
</dbReference>
<dbReference type="AlphaFoldDB" id="A0AB39UVQ1"/>
<dbReference type="KEGG" id="tcd:AAIA72_15080"/>
<keyword evidence="1" id="KW-0812">Transmembrane</keyword>
<accession>A0AB39UVQ1</accession>
<evidence type="ECO:0000313" key="2">
    <source>
        <dbReference type="EMBL" id="XDT72102.1"/>
    </source>
</evidence>
<feature type="transmembrane region" description="Helical" evidence="1">
    <location>
        <begin position="12"/>
        <end position="30"/>
    </location>
</feature>
<proteinExistence type="predicted"/>
<sequence>MSGKKPGLPPYYLAVVMFALGLFVATLIHTGSRARDSGRDNAHDVLFTLNGQSWRAADLPEPQASKWKAFHDQVKDWEYRLITSAALRAWFESVAESEGSTPEAVSKRLLGTEVSDDEVAAFYSANQDQLKAPYSELRDSIRAALARHREDQNRAALLEKLIREGVLDIPTEYKP</sequence>
<dbReference type="RefSeq" id="WP_369601117.1">
    <property type="nucleotide sequence ID" value="NZ_CP154858.1"/>
</dbReference>
<name>A0AB39UVQ1_9GAMM</name>